<dbReference type="InterPro" id="IPR004360">
    <property type="entry name" value="Glyas_Fos-R_dOase_dom"/>
</dbReference>
<dbReference type="PANTHER" id="PTHR21366:SF22">
    <property type="entry name" value="VOC DOMAIN-CONTAINING PROTEIN"/>
    <property type="match status" value="1"/>
</dbReference>
<feature type="region of interest" description="Disordered" evidence="1">
    <location>
        <begin position="51"/>
        <end position="94"/>
    </location>
</feature>
<evidence type="ECO:0000256" key="1">
    <source>
        <dbReference type="SAM" id="MobiDB-lite"/>
    </source>
</evidence>
<proteinExistence type="predicted"/>
<evidence type="ECO:0000259" key="2">
    <source>
        <dbReference type="Pfam" id="PF00903"/>
    </source>
</evidence>
<dbReference type="InterPro" id="IPR029068">
    <property type="entry name" value="Glyas_Bleomycin-R_OHBP_Dase"/>
</dbReference>
<feature type="domain" description="Glyoxalase/fosfomycin resistance/dioxygenase" evidence="2">
    <location>
        <begin position="10"/>
        <end position="68"/>
    </location>
</feature>
<reference evidence="3 4" key="1">
    <citation type="journal article" date="2018" name="PLoS Genet.">
        <title>Population sequencing reveals clonal diversity and ancestral inbreeding in the grapevine cultivar Chardonnay.</title>
        <authorList>
            <person name="Roach M.J."/>
            <person name="Johnson D.L."/>
            <person name="Bohlmann J."/>
            <person name="van Vuuren H.J."/>
            <person name="Jones S.J."/>
            <person name="Pretorius I.S."/>
            <person name="Schmidt S.A."/>
            <person name="Borneman A.R."/>
        </authorList>
    </citation>
    <scope>NUCLEOTIDE SEQUENCE [LARGE SCALE GENOMIC DNA]</scope>
    <source>
        <strain evidence="4">cv. Chardonnay</strain>
        <tissue evidence="3">Leaf</tissue>
    </source>
</reference>
<comment type="caution">
    <text evidence="3">The sequence shown here is derived from an EMBL/GenBank/DDBJ whole genome shotgun (WGS) entry which is preliminary data.</text>
</comment>
<sequence length="122" mass="13424">MASNPSPVFAYVVLYVKDVAKSTAFYAKAFGCSVRRLDESHRWGELESGKTTIAFTAGAPTRDGPHHGRSAGPMRAGGEWSNVSERARGKRVGAEGWIRSRHRWHCGENGSHVSPPKQHHQD</sequence>
<name>A0A438FAV7_VITVI</name>
<dbReference type="InterPro" id="IPR050383">
    <property type="entry name" value="GlyoxalaseI/FosfomycinResist"/>
</dbReference>
<protein>
    <recommendedName>
        <fullName evidence="2">Glyoxalase/fosfomycin resistance/dioxygenase domain-containing protein</fullName>
    </recommendedName>
</protein>
<dbReference type="Proteomes" id="UP000288805">
    <property type="component" value="Unassembled WGS sequence"/>
</dbReference>
<organism evidence="3 4">
    <name type="scientific">Vitis vinifera</name>
    <name type="common">Grape</name>
    <dbReference type="NCBI Taxonomy" id="29760"/>
    <lineage>
        <taxon>Eukaryota</taxon>
        <taxon>Viridiplantae</taxon>
        <taxon>Streptophyta</taxon>
        <taxon>Embryophyta</taxon>
        <taxon>Tracheophyta</taxon>
        <taxon>Spermatophyta</taxon>
        <taxon>Magnoliopsida</taxon>
        <taxon>eudicotyledons</taxon>
        <taxon>Gunneridae</taxon>
        <taxon>Pentapetalae</taxon>
        <taxon>rosids</taxon>
        <taxon>Vitales</taxon>
        <taxon>Vitaceae</taxon>
        <taxon>Viteae</taxon>
        <taxon>Vitis</taxon>
    </lineage>
</organism>
<dbReference type="SUPFAM" id="SSF54593">
    <property type="entry name" value="Glyoxalase/Bleomycin resistance protein/Dihydroxybiphenyl dioxygenase"/>
    <property type="match status" value="1"/>
</dbReference>
<accession>A0A438FAV7</accession>
<dbReference type="PANTHER" id="PTHR21366">
    <property type="entry name" value="GLYOXALASE FAMILY PROTEIN"/>
    <property type="match status" value="1"/>
</dbReference>
<dbReference type="AlphaFoldDB" id="A0A438FAV7"/>
<dbReference type="Gene3D" id="3.10.180.10">
    <property type="entry name" value="2,3-Dihydroxybiphenyl 1,2-Dioxygenase, domain 1"/>
    <property type="match status" value="1"/>
</dbReference>
<dbReference type="Pfam" id="PF00903">
    <property type="entry name" value="Glyoxalase"/>
    <property type="match status" value="1"/>
</dbReference>
<evidence type="ECO:0000313" key="4">
    <source>
        <dbReference type="Proteomes" id="UP000288805"/>
    </source>
</evidence>
<gene>
    <name evidence="3" type="ORF">CK203_070500</name>
</gene>
<dbReference type="EMBL" id="QGNW01001068">
    <property type="protein sequence ID" value="RVW57071.1"/>
    <property type="molecule type" value="Genomic_DNA"/>
</dbReference>
<evidence type="ECO:0000313" key="3">
    <source>
        <dbReference type="EMBL" id="RVW57071.1"/>
    </source>
</evidence>